<evidence type="ECO:0000313" key="2">
    <source>
        <dbReference type="Proteomes" id="UP000663193"/>
    </source>
</evidence>
<accession>A0A7U2F0H8</accession>
<proteinExistence type="predicted"/>
<name>A0A7U2F0H8_PHANO</name>
<dbReference type="EMBL" id="CP069028">
    <property type="protein sequence ID" value="QRC96458.1"/>
    <property type="molecule type" value="Genomic_DNA"/>
</dbReference>
<gene>
    <name evidence="1" type="ORF">JI435_433740</name>
</gene>
<sequence>MKYTIENFVISFNLTPARFVILRENLVSLIHNVFVEKTCGDVSEEERNTQYRIWQIKAQGDNNQSYWHRYETTIYNDYMWPIYLQVKQHEYLRDIWTSGHLDFGNGTIVNVPLEWRHQMTMYTITNTIDFIIRISKSGNAHPQFPWWPSFPELAFNWERPSLAPAKQAKLHKFKAISIRIVDTLHHPKVTFVNITELFPSAALPSTPGKSDISVEQVSFDILEEILTSDSNVTYTHETTSIMFINPRSGYLPAFIQDSLCLQYAVRALRDYGADVIQLQIVTRDDG</sequence>
<protein>
    <submittedName>
        <fullName evidence="1">Uncharacterized protein</fullName>
    </submittedName>
</protein>
<dbReference type="AlphaFoldDB" id="A0A7U2F0H8"/>
<keyword evidence="2" id="KW-1185">Reference proteome</keyword>
<dbReference type="Proteomes" id="UP000663193">
    <property type="component" value="Chromosome 6"/>
</dbReference>
<organism evidence="1 2">
    <name type="scientific">Phaeosphaeria nodorum (strain SN15 / ATCC MYA-4574 / FGSC 10173)</name>
    <name type="common">Glume blotch fungus</name>
    <name type="synonym">Parastagonospora nodorum</name>
    <dbReference type="NCBI Taxonomy" id="321614"/>
    <lineage>
        <taxon>Eukaryota</taxon>
        <taxon>Fungi</taxon>
        <taxon>Dikarya</taxon>
        <taxon>Ascomycota</taxon>
        <taxon>Pezizomycotina</taxon>
        <taxon>Dothideomycetes</taxon>
        <taxon>Pleosporomycetidae</taxon>
        <taxon>Pleosporales</taxon>
        <taxon>Pleosporineae</taxon>
        <taxon>Phaeosphaeriaceae</taxon>
        <taxon>Parastagonospora</taxon>
    </lineage>
</organism>
<reference evidence="2" key="1">
    <citation type="journal article" date="2021" name="BMC Genomics">
        <title>Chromosome-level genome assembly and manually-curated proteome of model necrotroph Parastagonospora nodorum Sn15 reveals a genome-wide trove of candidate effector homologs, and redundancy of virulence-related functions within an accessory chromosome.</title>
        <authorList>
            <person name="Bertazzoni S."/>
            <person name="Jones D.A.B."/>
            <person name="Phan H.T."/>
            <person name="Tan K.-C."/>
            <person name="Hane J.K."/>
        </authorList>
    </citation>
    <scope>NUCLEOTIDE SEQUENCE [LARGE SCALE GENOMIC DNA]</scope>
    <source>
        <strain evidence="2">SN15 / ATCC MYA-4574 / FGSC 10173)</strain>
    </source>
</reference>
<evidence type="ECO:0000313" key="1">
    <source>
        <dbReference type="EMBL" id="QRC96458.1"/>
    </source>
</evidence>
<dbReference type="VEuPathDB" id="FungiDB:JI435_433740"/>